<dbReference type="CDD" id="cd09120">
    <property type="entry name" value="PLDc_DNaseII_1"/>
    <property type="match status" value="1"/>
</dbReference>
<dbReference type="AlphaFoldDB" id="A0A914E565"/>
<protein>
    <submittedName>
        <fullName evidence="4">Deoxyribonuclease II</fullName>
    </submittedName>
</protein>
<dbReference type="PANTHER" id="PTHR10858">
    <property type="entry name" value="DEOXYRIBONUCLEASE II"/>
    <property type="match status" value="1"/>
</dbReference>
<dbReference type="PANTHER" id="PTHR10858:SF30">
    <property type="entry name" value="CELL-DEATH-RELATED NUCLEASE 7"/>
    <property type="match status" value="1"/>
</dbReference>
<dbReference type="Pfam" id="PF03265">
    <property type="entry name" value="DNase_II"/>
    <property type="match status" value="1"/>
</dbReference>
<dbReference type="InterPro" id="IPR004947">
    <property type="entry name" value="DNase_II"/>
</dbReference>
<dbReference type="WBParaSite" id="ACRNAN_scaffold576.g22904.t1">
    <property type="protein sequence ID" value="ACRNAN_scaffold576.g22904.t1"/>
    <property type="gene ID" value="ACRNAN_scaffold576.g22904"/>
</dbReference>
<evidence type="ECO:0000256" key="2">
    <source>
        <dbReference type="ARBA" id="ARBA00022801"/>
    </source>
</evidence>
<evidence type="ECO:0000313" key="3">
    <source>
        <dbReference type="Proteomes" id="UP000887540"/>
    </source>
</evidence>
<keyword evidence="3" id="KW-1185">Reference proteome</keyword>
<keyword evidence="2" id="KW-0378">Hydrolase</keyword>
<dbReference type="GO" id="GO:0004531">
    <property type="term" value="F:deoxyribonuclease II activity"/>
    <property type="evidence" value="ECO:0007669"/>
    <property type="project" value="InterPro"/>
</dbReference>
<evidence type="ECO:0000256" key="1">
    <source>
        <dbReference type="ARBA" id="ARBA00007527"/>
    </source>
</evidence>
<dbReference type="Proteomes" id="UP000887540">
    <property type="component" value="Unplaced"/>
</dbReference>
<name>A0A914E565_9BILA</name>
<proteinExistence type="inferred from homology"/>
<comment type="similarity">
    <text evidence="1">Belongs to the DNase II family.</text>
</comment>
<organism evidence="3 4">
    <name type="scientific">Acrobeloides nanus</name>
    <dbReference type="NCBI Taxonomy" id="290746"/>
    <lineage>
        <taxon>Eukaryota</taxon>
        <taxon>Metazoa</taxon>
        <taxon>Ecdysozoa</taxon>
        <taxon>Nematoda</taxon>
        <taxon>Chromadorea</taxon>
        <taxon>Rhabditida</taxon>
        <taxon>Tylenchina</taxon>
        <taxon>Cephalobomorpha</taxon>
        <taxon>Cephaloboidea</taxon>
        <taxon>Cephalobidae</taxon>
        <taxon>Acrobeloides</taxon>
    </lineage>
</organism>
<sequence length="338" mass="37719">MSCKGLDGRDVDWFVAIKFPEMRDSNRDISDGVGFVYADNKNPTFVLSNFPINSSLSAIGKTVNQVLQAKNQEDLFYALYNDDHPNGKPDSYRGHLKGALTFDDFQGFWLIHSVPKYPDSTQQLYTYPITGVKYGQSFICVTFPVTSLNEIGEQLWFMQPSVYDYNLPESFKNLFPNLAKAVTKKALPRSAKKYANVANLMSKGGTEFTSFAKHKKFAKDLYADLVARTLRKTFYAETWLNGKGDLGPSCNGTYNVYDVDRLQILGKTFVNSRDHSKWGISATSTSAIVCIGDINRQSSQAARGGGTMCVKNPQLWKNFKNAIKLAKCCAGQRSCLPS</sequence>
<reference evidence="4" key="1">
    <citation type="submission" date="2022-11" db="UniProtKB">
        <authorList>
            <consortium name="WormBaseParasite"/>
        </authorList>
    </citation>
    <scope>IDENTIFICATION</scope>
</reference>
<dbReference type="CDD" id="cd09121">
    <property type="entry name" value="PLDc_DNaseII_2"/>
    <property type="match status" value="1"/>
</dbReference>
<accession>A0A914E565</accession>
<evidence type="ECO:0000313" key="4">
    <source>
        <dbReference type="WBParaSite" id="ACRNAN_scaffold576.g22904.t1"/>
    </source>
</evidence>
<dbReference type="GO" id="GO:0006309">
    <property type="term" value="P:apoptotic DNA fragmentation"/>
    <property type="evidence" value="ECO:0007669"/>
    <property type="project" value="TreeGrafter"/>
</dbReference>